<feature type="compositionally biased region" description="Low complexity" evidence="1">
    <location>
        <begin position="379"/>
        <end position="388"/>
    </location>
</feature>
<dbReference type="RefSeq" id="WP_344642267.1">
    <property type="nucleotide sequence ID" value="NZ_BAAASS010000001.1"/>
</dbReference>
<feature type="region of interest" description="Disordered" evidence="1">
    <location>
        <begin position="83"/>
        <end position="178"/>
    </location>
</feature>
<feature type="compositionally biased region" description="Polar residues" evidence="1">
    <location>
        <begin position="285"/>
        <end position="301"/>
    </location>
</feature>
<accession>A0ABW0DDP2</accession>
<feature type="compositionally biased region" description="Low complexity" evidence="1">
    <location>
        <begin position="99"/>
        <end position="111"/>
    </location>
</feature>
<feature type="compositionally biased region" description="Basic and acidic residues" evidence="1">
    <location>
        <begin position="130"/>
        <end position="142"/>
    </location>
</feature>
<feature type="region of interest" description="Disordered" evidence="1">
    <location>
        <begin position="268"/>
        <end position="421"/>
    </location>
</feature>
<name>A0ABW0DDP2_STRFI</name>
<feature type="compositionally biased region" description="Low complexity" evidence="1">
    <location>
        <begin position="302"/>
        <end position="339"/>
    </location>
</feature>
<sequence>MEKWREDAQPERLDAAGAFEEFPENDEDRDRSDTRLLPRSGGSAEPGAKDGADIYEADPDAGAEAGAGFDSLEDRWARLGVLSGGNDRTQVLSGASRLADPPAATDGTAPAGDREDARGGADRTAPASGDRADDPWDAERTTALRVPRPRVPGAPGVRVTWPSSPAGPRTPARDPWQEEAAESAAATHDPHEVTVQLDAVQFGEGGVLHRSPGRAGEGQDASGGPVFVDESGRRSRLYRRIGLAIGLACAAYAVVMVATLLSGNSDAPWMPVPDQQEQPAGKVGTSPQPAETDATPGSGSSLAPDGTPTTGAPTLPAPGATAPAPGTTGAVDGTDTTVAPTPAETRKNPTNPGAGDDVVAPTVPDETPITPVPDPPATDGPAPGTTAPTGGGDGGDGGDTGTDDLAGAPAGPPAAAESPAT</sequence>
<reference evidence="4" key="1">
    <citation type="journal article" date="2019" name="Int. J. Syst. Evol. Microbiol.">
        <title>The Global Catalogue of Microorganisms (GCM) 10K type strain sequencing project: providing services to taxonomists for standard genome sequencing and annotation.</title>
        <authorList>
            <consortium name="The Broad Institute Genomics Platform"/>
            <consortium name="The Broad Institute Genome Sequencing Center for Infectious Disease"/>
            <person name="Wu L."/>
            <person name="Ma J."/>
        </authorList>
    </citation>
    <scope>NUCLEOTIDE SEQUENCE [LARGE SCALE GENOMIC DNA]</scope>
    <source>
        <strain evidence="4">CCM 8479</strain>
    </source>
</reference>
<evidence type="ECO:0000313" key="4">
    <source>
        <dbReference type="Proteomes" id="UP001596156"/>
    </source>
</evidence>
<proteinExistence type="predicted"/>
<feature type="compositionally biased region" description="Basic and acidic residues" evidence="1">
    <location>
        <begin position="1"/>
        <end position="14"/>
    </location>
</feature>
<feature type="compositionally biased region" description="Basic and acidic residues" evidence="1">
    <location>
        <begin position="112"/>
        <end position="121"/>
    </location>
</feature>
<keyword evidence="2" id="KW-1133">Transmembrane helix</keyword>
<organism evidence="3 4">
    <name type="scientific">Streptomyces fimbriatus</name>
    <dbReference type="NCBI Taxonomy" id="68197"/>
    <lineage>
        <taxon>Bacteria</taxon>
        <taxon>Bacillati</taxon>
        <taxon>Actinomycetota</taxon>
        <taxon>Actinomycetes</taxon>
        <taxon>Kitasatosporales</taxon>
        <taxon>Streptomycetaceae</taxon>
        <taxon>Streptomyces</taxon>
    </lineage>
</organism>
<comment type="caution">
    <text evidence="3">The sequence shown here is derived from an EMBL/GenBank/DDBJ whole genome shotgun (WGS) entry which is preliminary data.</text>
</comment>
<keyword evidence="2" id="KW-0812">Transmembrane</keyword>
<feature type="compositionally biased region" description="Gly residues" evidence="1">
    <location>
        <begin position="389"/>
        <end position="400"/>
    </location>
</feature>
<evidence type="ECO:0000256" key="1">
    <source>
        <dbReference type="SAM" id="MobiDB-lite"/>
    </source>
</evidence>
<evidence type="ECO:0000256" key="2">
    <source>
        <dbReference type="SAM" id="Phobius"/>
    </source>
</evidence>
<gene>
    <name evidence="3" type="ORF">ACFPN6_20975</name>
</gene>
<feature type="transmembrane region" description="Helical" evidence="2">
    <location>
        <begin position="241"/>
        <end position="261"/>
    </location>
</feature>
<dbReference type="Proteomes" id="UP001596156">
    <property type="component" value="Unassembled WGS sequence"/>
</dbReference>
<evidence type="ECO:0008006" key="5">
    <source>
        <dbReference type="Google" id="ProtNLM"/>
    </source>
</evidence>
<feature type="compositionally biased region" description="Low complexity" evidence="1">
    <location>
        <begin position="403"/>
        <end position="421"/>
    </location>
</feature>
<evidence type="ECO:0000313" key="3">
    <source>
        <dbReference type="EMBL" id="MFC5227025.1"/>
    </source>
</evidence>
<keyword evidence="2" id="KW-0472">Membrane</keyword>
<keyword evidence="4" id="KW-1185">Reference proteome</keyword>
<dbReference type="EMBL" id="JBHSKL010000026">
    <property type="protein sequence ID" value="MFC5227025.1"/>
    <property type="molecule type" value="Genomic_DNA"/>
</dbReference>
<feature type="region of interest" description="Disordered" evidence="1">
    <location>
        <begin position="1"/>
        <end position="69"/>
    </location>
</feature>
<protein>
    <recommendedName>
        <fullName evidence="5">Translation initiation factor IF-2</fullName>
    </recommendedName>
</protein>